<evidence type="ECO:0000313" key="6">
    <source>
        <dbReference type="EMBL" id="SUM70003.1"/>
    </source>
</evidence>
<protein>
    <recommendedName>
        <fullName evidence="4">Threonine deaminase</fullName>
    </recommendedName>
</protein>
<feature type="domain" description="Tryptophan synthase beta chain-like PALP" evidence="5">
    <location>
        <begin position="6"/>
        <end position="102"/>
    </location>
</feature>
<evidence type="ECO:0000256" key="2">
    <source>
        <dbReference type="ARBA" id="ARBA00022898"/>
    </source>
</evidence>
<dbReference type="Proteomes" id="UP000255425">
    <property type="component" value="Unassembled WGS sequence"/>
</dbReference>
<dbReference type="Gene3D" id="3.40.50.1100">
    <property type="match status" value="2"/>
</dbReference>
<accession>A0A380H0X0</accession>
<dbReference type="InterPro" id="IPR050147">
    <property type="entry name" value="Ser/Thr_Dehydratase"/>
</dbReference>
<dbReference type="Pfam" id="PF00291">
    <property type="entry name" value="PALP"/>
    <property type="match status" value="1"/>
</dbReference>
<dbReference type="PANTHER" id="PTHR48078:SF11">
    <property type="entry name" value="THREONINE DEHYDRATASE, MITOCHONDRIAL"/>
    <property type="match status" value="1"/>
</dbReference>
<organism evidence="6 7">
    <name type="scientific">Staphylococcus saccharolyticus</name>
    <dbReference type="NCBI Taxonomy" id="33028"/>
    <lineage>
        <taxon>Bacteria</taxon>
        <taxon>Bacillati</taxon>
        <taxon>Bacillota</taxon>
        <taxon>Bacilli</taxon>
        <taxon>Bacillales</taxon>
        <taxon>Staphylococcaceae</taxon>
        <taxon>Staphylococcus</taxon>
    </lineage>
</organism>
<dbReference type="PANTHER" id="PTHR48078">
    <property type="entry name" value="THREONINE DEHYDRATASE, MITOCHONDRIAL-RELATED"/>
    <property type="match status" value="1"/>
</dbReference>
<dbReference type="GO" id="GO:0003941">
    <property type="term" value="F:L-serine ammonia-lyase activity"/>
    <property type="evidence" value="ECO:0007669"/>
    <property type="project" value="TreeGrafter"/>
</dbReference>
<name>A0A380H0X0_9STAP</name>
<evidence type="ECO:0000259" key="5">
    <source>
        <dbReference type="Pfam" id="PF00291"/>
    </source>
</evidence>
<comment type="cofactor">
    <cofactor evidence="1">
        <name>pyridoxal 5'-phosphate</name>
        <dbReference type="ChEBI" id="CHEBI:597326"/>
    </cofactor>
</comment>
<gene>
    <name evidence="6" type="primary">ilvA_2</name>
    <name evidence="6" type="ORF">NCTC11807_01017</name>
</gene>
<evidence type="ECO:0000256" key="1">
    <source>
        <dbReference type="ARBA" id="ARBA00001933"/>
    </source>
</evidence>
<evidence type="ECO:0000256" key="3">
    <source>
        <dbReference type="ARBA" id="ARBA00023239"/>
    </source>
</evidence>
<keyword evidence="3 6" id="KW-0456">Lyase</keyword>
<keyword evidence="2" id="KW-0663">Pyridoxal phosphate</keyword>
<dbReference type="GO" id="GO:0006567">
    <property type="term" value="P:L-threonine catabolic process"/>
    <property type="evidence" value="ECO:0007669"/>
    <property type="project" value="TreeGrafter"/>
</dbReference>
<dbReference type="AlphaFoldDB" id="A0A380H0X0"/>
<dbReference type="InterPro" id="IPR036052">
    <property type="entry name" value="TrpB-like_PALP_sf"/>
</dbReference>
<evidence type="ECO:0000256" key="4">
    <source>
        <dbReference type="ARBA" id="ARBA00031427"/>
    </source>
</evidence>
<keyword evidence="7" id="KW-1185">Reference proteome</keyword>
<dbReference type="SUPFAM" id="SSF53686">
    <property type="entry name" value="Tryptophan synthase beta subunit-like PLP-dependent enzymes"/>
    <property type="match status" value="1"/>
</dbReference>
<proteinExistence type="predicted"/>
<evidence type="ECO:0000313" key="7">
    <source>
        <dbReference type="Proteomes" id="UP000255425"/>
    </source>
</evidence>
<dbReference type="GO" id="GO:0009097">
    <property type="term" value="P:isoleucine biosynthetic process"/>
    <property type="evidence" value="ECO:0007669"/>
    <property type="project" value="TreeGrafter"/>
</dbReference>
<sequence>MLVQVNHAQGVAYTAKKLNLKAVIFMPVTTPRQKINQVNFLGEDNVEIVLIGDTFDHCLTEALNYTQRHEMNFIDPFNNIFTISGQRTLAKEMINQAKIDNVEFDYLF</sequence>
<dbReference type="GO" id="GO:0004794">
    <property type="term" value="F:threonine deaminase activity"/>
    <property type="evidence" value="ECO:0007669"/>
    <property type="project" value="TreeGrafter"/>
</dbReference>
<dbReference type="InterPro" id="IPR001926">
    <property type="entry name" value="TrpB-like_PALP"/>
</dbReference>
<dbReference type="EMBL" id="UHDZ01000001">
    <property type="protein sequence ID" value="SUM70003.1"/>
    <property type="molecule type" value="Genomic_DNA"/>
</dbReference>
<dbReference type="GO" id="GO:0006565">
    <property type="term" value="P:L-serine catabolic process"/>
    <property type="evidence" value="ECO:0007669"/>
    <property type="project" value="TreeGrafter"/>
</dbReference>
<reference evidence="6 7" key="1">
    <citation type="submission" date="2018-06" db="EMBL/GenBank/DDBJ databases">
        <authorList>
            <consortium name="Pathogen Informatics"/>
            <person name="Doyle S."/>
        </authorList>
    </citation>
    <scope>NUCLEOTIDE SEQUENCE [LARGE SCALE GENOMIC DNA]</scope>
    <source>
        <strain evidence="6 7">NCTC11807</strain>
    </source>
</reference>